<keyword evidence="2" id="KW-0472">Membrane</keyword>
<evidence type="ECO:0000313" key="3">
    <source>
        <dbReference type="EMBL" id="TNX91818.1"/>
    </source>
</evidence>
<name>A0A8H2PRE9_ACIRA</name>
<accession>A0A8H2PRE9</accession>
<dbReference type="GO" id="GO:0042834">
    <property type="term" value="F:peptidoglycan binding"/>
    <property type="evidence" value="ECO:0007669"/>
    <property type="project" value="InterPro"/>
</dbReference>
<comment type="caution">
    <text evidence="3">The sequence shown here is derived from an EMBL/GenBank/DDBJ whole genome shotgun (WGS) entry which is preliminary data.</text>
</comment>
<dbReference type="InterPro" id="IPR036680">
    <property type="entry name" value="SPOR-like_sf"/>
</dbReference>
<dbReference type="AlphaFoldDB" id="A0A8H2PRE9"/>
<evidence type="ECO:0008006" key="5">
    <source>
        <dbReference type="Google" id="ProtNLM"/>
    </source>
</evidence>
<evidence type="ECO:0000256" key="2">
    <source>
        <dbReference type="SAM" id="Phobius"/>
    </source>
</evidence>
<reference evidence="3 4" key="1">
    <citation type="submission" date="2019-06" db="EMBL/GenBank/DDBJ databases">
        <title>Genome of Acinetobacter radioresistens APH1, a phenol degrading strain.</title>
        <authorList>
            <person name="Liu Y."/>
        </authorList>
    </citation>
    <scope>NUCLEOTIDE SEQUENCE [LARGE SCALE GENOMIC DNA]</scope>
    <source>
        <strain evidence="3 4">APH1</strain>
    </source>
</reference>
<evidence type="ECO:0000313" key="4">
    <source>
        <dbReference type="Proteomes" id="UP000314285"/>
    </source>
</evidence>
<organism evidence="3 4">
    <name type="scientific">Acinetobacter radioresistens</name>
    <dbReference type="NCBI Taxonomy" id="40216"/>
    <lineage>
        <taxon>Bacteria</taxon>
        <taxon>Pseudomonadati</taxon>
        <taxon>Pseudomonadota</taxon>
        <taxon>Gammaproteobacteria</taxon>
        <taxon>Moraxellales</taxon>
        <taxon>Moraxellaceae</taxon>
        <taxon>Acinetobacter</taxon>
    </lineage>
</organism>
<protein>
    <recommendedName>
        <fullName evidence="5">SPOR domain-containing protein</fullName>
    </recommendedName>
</protein>
<evidence type="ECO:0000256" key="1">
    <source>
        <dbReference type="SAM" id="MobiDB-lite"/>
    </source>
</evidence>
<proteinExistence type="predicted"/>
<gene>
    <name evidence="3" type="ORF">FHY67_09730</name>
</gene>
<dbReference type="RefSeq" id="WP_005024218.1">
    <property type="nucleotide sequence ID" value="NZ_BKHE01000013.1"/>
</dbReference>
<keyword evidence="2" id="KW-0812">Transmembrane</keyword>
<feature type="region of interest" description="Disordered" evidence="1">
    <location>
        <begin position="216"/>
        <end position="287"/>
    </location>
</feature>
<feature type="compositionally biased region" description="Polar residues" evidence="1">
    <location>
        <begin position="254"/>
        <end position="273"/>
    </location>
</feature>
<dbReference type="Proteomes" id="UP000314285">
    <property type="component" value="Unassembled WGS sequence"/>
</dbReference>
<feature type="transmembrane region" description="Helical" evidence="2">
    <location>
        <begin position="14"/>
        <end position="33"/>
    </location>
</feature>
<keyword evidence="2" id="KW-1133">Transmembrane helix</keyword>
<sequence>MAAVRMQRDNIQRYIWLMSGLLCLLLAFIFWLMTDKEQLVEVKKTPESEAQTQIQPEKVGSMTHLGALLEEVRPLELTTRIVASGIHEPEFRGTKFMLENKKLWTNELFRSSEEDIIKSFLKKQPQRNNFIYFRLSGEEQTEQYVLAYGKYKTAQEAEQALDQLNLVLPPSLKPHTQKFEDYAAFVNDLGSEEMSGSAKVREIVLKPAALPKIDESLLSRPNPAANTAQTNNAPSTVKTTITRRDQEGNVVDVQRSQSNIPVSQPSRAGTSADASRPVENEISDPFN</sequence>
<dbReference type="EMBL" id="VFBM01000006">
    <property type="protein sequence ID" value="TNX91818.1"/>
    <property type="molecule type" value="Genomic_DNA"/>
</dbReference>
<dbReference type="Gene3D" id="3.30.70.1070">
    <property type="entry name" value="Sporulation related repeat"/>
    <property type="match status" value="1"/>
</dbReference>
<feature type="compositionally biased region" description="Low complexity" evidence="1">
    <location>
        <begin position="221"/>
        <end position="236"/>
    </location>
</feature>